<evidence type="ECO:0000313" key="5">
    <source>
        <dbReference type="Proteomes" id="UP000322234"/>
    </source>
</evidence>
<evidence type="ECO:0000313" key="4">
    <source>
        <dbReference type="EMBL" id="MXQ79824.1"/>
    </source>
</evidence>
<dbReference type="EMBL" id="VBQZ03000002">
    <property type="protein sequence ID" value="MXQ79824.1"/>
    <property type="molecule type" value="Genomic_DNA"/>
</dbReference>
<dbReference type="GO" id="GO:0016459">
    <property type="term" value="C:myosin complex"/>
    <property type="evidence" value="ECO:0007669"/>
    <property type="project" value="InterPro"/>
</dbReference>
<dbReference type="Proteomes" id="UP000322234">
    <property type="component" value="Unassembled WGS sequence"/>
</dbReference>
<feature type="domain" description="Myosin N-terminal SH3-like" evidence="3">
    <location>
        <begin position="82"/>
        <end position="131"/>
    </location>
</feature>
<comment type="caution">
    <text evidence="4">The sequence shown here is derived from an EMBL/GenBank/DDBJ whole genome shotgun (WGS) entry which is preliminary data.</text>
</comment>
<evidence type="ECO:0000256" key="1">
    <source>
        <dbReference type="ARBA" id="ARBA00022741"/>
    </source>
</evidence>
<protein>
    <recommendedName>
        <fullName evidence="3">Myosin N-terminal SH3-like domain-containing protein</fullName>
    </recommendedName>
</protein>
<evidence type="ECO:0000256" key="2">
    <source>
        <dbReference type="ARBA" id="ARBA00022840"/>
    </source>
</evidence>
<name>A0A6B0QW18_9CETA</name>
<dbReference type="PROSITE" id="PS51844">
    <property type="entry name" value="SH3_LIKE"/>
    <property type="match status" value="1"/>
</dbReference>
<sequence length="151" mass="16543">MEPGSPGAQLWEEMGWPSTHLCSFCTSFPVLAGLVLASSAFCCLLSVVPSSYEHAAAVWSFQAETESTASQKLAQDTADSYSIYTRVWIPDPDEVWRSAELTKDYKEGDKSLQLRLEDETVSIAQRVGAPGSADRGGCYSEARVCPARWRV</sequence>
<dbReference type="SUPFAM" id="SSF50084">
    <property type="entry name" value="Myosin S1 fragment, N-terminal domain"/>
    <property type="match status" value="1"/>
</dbReference>
<keyword evidence="1" id="KW-0547">Nucleotide-binding</keyword>
<keyword evidence="5" id="KW-1185">Reference proteome</keyword>
<reference evidence="4" key="1">
    <citation type="submission" date="2019-10" db="EMBL/GenBank/DDBJ databases">
        <title>The sequence and de novo assembly of the wild yak genome.</title>
        <authorList>
            <person name="Liu Y."/>
        </authorList>
    </citation>
    <scope>NUCLEOTIDE SEQUENCE [LARGE SCALE GENOMIC DNA]</scope>
    <source>
        <strain evidence="4">WY2019</strain>
    </source>
</reference>
<dbReference type="InterPro" id="IPR004009">
    <property type="entry name" value="SH3_Myosin"/>
</dbReference>
<accession>A0A6B0QW18</accession>
<organism evidence="4 5">
    <name type="scientific">Bos mutus</name>
    <name type="common">wild yak</name>
    <dbReference type="NCBI Taxonomy" id="72004"/>
    <lineage>
        <taxon>Eukaryota</taxon>
        <taxon>Metazoa</taxon>
        <taxon>Chordata</taxon>
        <taxon>Craniata</taxon>
        <taxon>Vertebrata</taxon>
        <taxon>Euteleostomi</taxon>
        <taxon>Mammalia</taxon>
        <taxon>Eutheria</taxon>
        <taxon>Laurasiatheria</taxon>
        <taxon>Artiodactyla</taxon>
        <taxon>Ruminantia</taxon>
        <taxon>Pecora</taxon>
        <taxon>Bovidae</taxon>
        <taxon>Bovinae</taxon>
        <taxon>Bos</taxon>
    </lineage>
</organism>
<dbReference type="GO" id="GO:0005524">
    <property type="term" value="F:ATP binding"/>
    <property type="evidence" value="ECO:0007669"/>
    <property type="project" value="UniProtKB-KW"/>
</dbReference>
<dbReference type="AlphaFoldDB" id="A0A6B0QW18"/>
<evidence type="ECO:0000259" key="3">
    <source>
        <dbReference type="PROSITE" id="PS51844"/>
    </source>
</evidence>
<keyword evidence="2" id="KW-0067">ATP-binding</keyword>
<dbReference type="GO" id="GO:0003774">
    <property type="term" value="F:cytoskeletal motor activity"/>
    <property type="evidence" value="ECO:0007669"/>
    <property type="project" value="InterPro"/>
</dbReference>
<proteinExistence type="predicted"/>
<gene>
    <name evidence="4" type="ORF">E5288_WYG007073</name>
</gene>